<dbReference type="EMBL" id="GG692426">
    <property type="protein sequence ID" value="EER40444.1"/>
    <property type="molecule type" value="Genomic_DNA"/>
</dbReference>
<protein>
    <submittedName>
        <fullName evidence="1">Uncharacterized protein</fullName>
    </submittedName>
</protein>
<dbReference type="AlphaFoldDB" id="C6HGE2"/>
<dbReference type="Proteomes" id="UP000002624">
    <property type="component" value="Unassembled WGS sequence"/>
</dbReference>
<reference evidence="2" key="1">
    <citation type="submission" date="2009-05" db="EMBL/GenBank/DDBJ databases">
        <title>The genome sequence of Ajellomyces capsulatus strain H143.</title>
        <authorList>
            <person name="Champion M."/>
            <person name="Cuomo C.A."/>
            <person name="Ma L.-J."/>
            <person name="Henn M.R."/>
            <person name="Sil A."/>
            <person name="Goldman B."/>
            <person name="Young S.K."/>
            <person name="Kodira C.D."/>
            <person name="Zeng Q."/>
            <person name="Koehrsen M."/>
            <person name="Alvarado L."/>
            <person name="Berlin A.M."/>
            <person name="Borenstein D."/>
            <person name="Chen Z."/>
            <person name="Engels R."/>
            <person name="Freedman E."/>
            <person name="Gellesch M."/>
            <person name="Goldberg J."/>
            <person name="Griggs A."/>
            <person name="Gujja S."/>
            <person name="Heiman D.I."/>
            <person name="Hepburn T.A."/>
            <person name="Howarth C."/>
            <person name="Jen D."/>
            <person name="Larson L."/>
            <person name="Lewis B."/>
            <person name="Mehta T."/>
            <person name="Park D."/>
            <person name="Pearson M."/>
            <person name="Roberts A."/>
            <person name="Saif S."/>
            <person name="Shea T.D."/>
            <person name="Shenoy N."/>
            <person name="Sisk P."/>
            <person name="Stolte C."/>
            <person name="Sykes S."/>
            <person name="Walk T."/>
            <person name="White J."/>
            <person name="Yandava C."/>
            <person name="Klein B."/>
            <person name="McEwen J.G."/>
            <person name="Puccia R."/>
            <person name="Goldman G.H."/>
            <person name="Felipe M.S."/>
            <person name="Nino-Vega G."/>
            <person name="San-Blas G."/>
            <person name="Taylor J.W."/>
            <person name="Mendoza L."/>
            <person name="Galagan J.E."/>
            <person name="Nusbaum C."/>
            <person name="Birren B.W."/>
        </authorList>
    </citation>
    <scope>NUCLEOTIDE SEQUENCE [LARGE SCALE GENOMIC DNA]</scope>
    <source>
        <strain evidence="2">H143</strain>
    </source>
</reference>
<name>C6HGE2_AJECH</name>
<gene>
    <name evidence="1" type="ORF">HCDG_05033</name>
</gene>
<evidence type="ECO:0000313" key="2">
    <source>
        <dbReference type="Proteomes" id="UP000002624"/>
    </source>
</evidence>
<proteinExistence type="predicted"/>
<dbReference type="HOGENOM" id="CLU_139299_0_0_1"/>
<organism evidence="1 2">
    <name type="scientific">Ajellomyces capsulatus (strain H143)</name>
    <name type="common">Darling's disease fungus</name>
    <name type="synonym">Histoplasma capsulatum</name>
    <dbReference type="NCBI Taxonomy" id="544712"/>
    <lineage>
        <taxon>Eukaryota</taxon>
        <taxon>Fungi</taxon>
        <taxon>Dikarya</taxon>
        <taxon>Ascomycota</taxon>
        <taxon>Pezizomycotina</taxon>
        <taxon>Eurotiomycetes</taxon>
        <taxon>Eurotiomycetidae</taxon>
        <taxon>Onygenales</taxon>
        <taxon>Ajellomycetaceae</taxon>
        <taxon>Histoplasma</taxon>
    </lineage>
</organism>
<evidence type="ECO:0000313" key="1">
    <source>
        <dbReference type="EMBL" id="EER40444.1"/>
    </source>
</evidence>
<dbReference type="OMA" id="CALCITI"/>
<accession>C6HGE2</accession>
<dbReference type="VEuPathDB" id="FungiDB:HCDG_05033"/>
<sequence>MCFCGQKLFRCGDWTWGKFSTQCNYQHRVGEACGLIVQELCALCITIATKCRRRDFELQRLARWYSNGGRMKASIEKSEATVRHLEEAILNLERVRSLKPNHYDYTDYERSFLSVNGVWSHCAKKH</sequence>